<proteinExistence type="predicted"/>
<sequence>MKPGRLFWKLFLAFWLATGCSFLIGASLLKATQGDPGGAAALASAARRIIETDGLDAARPLLEDQRKTGGPLALYDLAGRLVGGDGRLVLAGGAERLTAPDGGQYLLAVAGPRVVQTTPLLIGAAVSFVFSAAVAWYLALPLAHLSQGFRAVAAGQLATRVVPQIGRRRDEIADLAREFDGMAAQLQLLWLAQQRLLHNVSHELRSPLARLHVAIGLLRQSPDRQTEMLARVEREADRLESLLSELLTLARLRAGESLTATETIDLLDLLAAIVEDANFEAQVRGCHVRLAGEAPFVTFADGELLYRAFENVIRNALKYSPPDGEVVVQTSLRGERLRIEVIDQGPGVPEATREEIFEPFKRLEGEKDATDGFGLGLALAREAVEHHAGEVRAEAGANGAGLRIVIEIPRRTVADDLRRVGPPQALAVGIVERGDRPLPALLRRLAEERAAAKALSTRARTRAR</sequence>
<dbReference type="EMBL" id="CP073078">
    <property type="protein sequence ID" value="QUD90220.1"/>
    <property type="molecule type" value="Genomic_DNA"/>
</dbReference>
<dbReference type="InterPro" id="IPR036890">
    <property type="entry name" value="HATPase_C_sf"/>
</dbReference>
<dbReference type="SMART" id="SM00304">
    <property type="entry name" value="HAMP"/>
    <property type="match status" value="1"/>
</dbReference>
<evidence type="ECO:0000256" key="5">
    <source>
        <dbReference type="ARBA" id="ARBA00022679"/>
    </source>
</evidence>
<evidence type="ECO:0000313" key="14">
    <source>
        <dbReference type="EMBL" id="QUD90220.1"/>
    </source>
</evidence>
<evidence type="ECO:0000256" key="1">
    <source>
        <dbReference type="ARBA" id="ARBA00000085"/>
    </source>
</evidence>
<keyword evidence="9" id="KW-0902">Two-component regulatory system</keyword>
<keyword evidence="10 11" id="KW-0472">Membrane</keyword>
<gene>
    <name evidence="14" type="ORF">KCG34_10330</name>
</gene>
<dbReference type="Pfam" id="PF00512">
    <property type="entry name" value="HisKA"/>
    <property type="match status" value="1"/>
</dbReference>
<keyword evidence="5" id="KW-0808">Transferase</keyword>
<evidence type="ECO:0000256" key="11">
    <source>
        <dbReference type="SAM" id="Phobius"/>
    </source>
</evidence>
<dbReference type="InterPro" id="IPR036097">
    <property type="entry name" value="HisK_dim/P_sf"/>
</dbReference>
<dbReference type="Pfam" id="PF02518">
    <property type="entry name" value="HATPase_c"/>
    <property type="match status" value="1"/>
</dbReference>
<dbReference type="PROSITE" id="PS50109">
    <property type="entry name" value="HIS_KIN"/>
    <property type="match status" value="1"/>
</dbReference>
<dbReference type="Gene3D" id="1.10.287.130">
    <property type="match status" value="1"/>
</dbReference>
<feature type="domain" description="Histidine kinase" evidence="12">
    <location>
        <begin position="199"/>
        <end position="412"/>
    </location>
</feature>
<dbReference type="InterPro" id="IPR004358">
    <property type="entry name" value="Sig_transdc_His_kin-like_C"/>
</dbReference>
<feature type="transmembrane region" description="Helical" evidence="11">
    <location>
        <begin position="120"/>
        <end position="140"/>
    </location>
</feature>
<keyword evidence="4" id="KW-0597">Phosphoprotein</keyword>
<reference evidence="14" key="1">
    <citation type="submission" date="2021-04" db="EMBL/GenBank/DDBJ databases">
        <title>The complete genome sequence of Caulobacter sp. S6.</title>
        <authorList>
            <person name="Tang Y."/>
            <person name="Ouyang W."/>
            <person name="Liu Q."/>
            <person name="Huang B."/>
            <person name="Guo Z."/>
            <person name="Lei P."/>
        </authorList>
    </citation>
    <scope>NUCLEOTIDE SEQUENCE</scope>
    <source>
        <strain evidence="14">S6</strain>
    </source>
</reference>
<dbReference type="InterPro" id="IPR050428">
    <property type="entry name" value="TCS_sensor_his_kinase"/>
</dbReference>
<evidence type="ECO:0000256" key="4">
    <source>
        <dbReference type="ARBA" id="ARBA00022553"/>
    </source>
</evidence>
<dbReference type="InterPro" id="IPR003660">
    <property type="entry name" value="HAMP_dom"/>
</dbReference>
<dbReference type="SUPFAM" id="SSF55874">
    <property type="entry name" value="ATPase domain of HSP90 chaperone/DNA topoisomerase II/histidine kinase"/>
    <property type="match status" value="1"/>
</dbReference>
<comment type="catalytic activity">
    <reaction evidence="1">
        <text>ATP + protein L-histidine = ADP + protein N-phospho-L-histidine.</text>
        <dbReference type="EC" id="2.7.13.3"/>
    </reaction>
</comment>
<dbReference type="Gene3D" id="6.10.340.10">
    <property type="match status" value="1"/>
</dbReference>
<keyword evidence="7 14" id="KW-0418">Kinase</keyword>
<evidence type="ECO:0000256" key="9">
    <source>
        <dbReference type="ARBA" id="ARBA00023012"/>
    </source>
</evidence>
<dbReference type="PRINTS" id="PR00344">
    <property type="entry name" value="BCTRLSENSOR"/>
</dbReference>
<protein>
    <recommendedName>
        <fullName evidence="3">histidine kinase</fullName>
        <ecNumber evidence="3">2.7.13.3</ecNumber>
    </recommendedName>
</protein>
<dbReference type="SMART" id="SM00388">
    <property type="entry name" value="HisKA"/>
    <property type="match status" value="1"/>
</dbReference>
<evidence type="ECO:0000256" key="6">
    <source>
        <dbReference type="ARBA" id="ARBA00022692"/>
    </source>
</evidence>
<evidence type="ECO:0000256" key="2">
    <source>
        <dbReference type="ARBA" id="ARBA00004141"/>
    </source>
</evidence>
<dbReference type="SUPFAM" id="SSF47384">
    <property type="entry name" value="Homodimeric domain of signal transducing histidine kinase"/>
    <property type="match status" value="1"/>
</dbReference>
<dbReference type="PROSITE" id="PS50885">
    <property type="entry name" value="HAMP"/>
    <property type="match status" value="1"/>
</dbReference>
<dbReference type="InterPro" id="IPR005467">
    <property type="entry name" value="His_kinase_dom"/>
</dbReference>
<dbReference type="PANTHER" id="PTHR45436">
    <property type="entry name" value="SENSOR HISTIDINE KINASE YKOH"/>
    <property type="match status" value="1"/>
</dbReference>
<dbReference type="KEGG" id="caul:KCG34_10330"/>
<evidence type="ECO:0000259" key="13">
    <source>
        <dbReference type="PROSITE" id="PS50885"/>
    </source>
</evidence>
<keyword evidence="8 11" id="KW-1133">Transmembrane helix</keyword>
<dbReference type="Pfam" id="PF00672">
    <property type="entry name" value="HAMP"/>
    <property type="match status" value="1"/>
</dbReference>
<evidence type="ECO:0000256" key="10">
    <source>
        <dbReference type="ARBA" id="ARBA00023136"/>
    </source>
</evidence>
<dbReference type="InterPro" id="IPR003594">
    <property type="entry name" value="HATPase_dom"/>
</dbReference>
<dbReference type="GO" id="GO:0000155">
    <property type="term" value="F:phosphorelay sensor kinase activity"/>
    <property type="evidence" value="ECO:0007669"/>
    <property type="project" value="InterPro"/>
</dbReference>
<dbReference type="AlphaFoldDB" id="A0A975G3I7"/>
<evidence type="ECO:0000259" key="12">
    <source>
        <dbReference type="PROSITE" id="PS50109"/>
    </source>
</evidence>
<dbReference type="SMART" id="SM00387">
    <property type="entry name" value="HATPase_c"/>
    <property type="match status" value="1"/>
</dbReference>
<keyword evidence="6 11" id="KW-0812">Transmembrane</keyword>
<dbReference type="CDD" id="cd00082">
    <property type="entry name" value="HisKA"/>
    <property type="match status" value="1"/>
</dbReference>
<dbReference type="InterPro" id="IPR003661">
    <property type="entry name" value="HisK_dim/P_dom"/>
</dbReference>
<evidence type="ECO:0000256" key="8">
    <source>
        <dbReference type="ARBA" id="ARBA00022989"/>
    </source>
</evidence>
<comment type="subcellular location">
    <subcellularLocation>
        <location evidence="2">Membrane</location>
        <topology evidence="2">Multi-pass membrane protein</topology>
    </subcellularLocation>
</comment>
<feature type="domain" description="HAMP" evidence="13">
    <location>
        <begin position="136"/>
        <end position="191"/>
    </location>
</feature>
<dbReference type="PANTHER" id="PTHR45436:SF15">
    <property type="entry name" value="SENSOR HISTIDINE KINASE CUSS"/>
    <property type="match status" value="1"/>
</dbReference>
<dbReference type="PROSITE" id="PS51257">
    <property type="entry name" value="PROKAR_LIPOPROTEIN"/>
    <property type="match status" value="1"/>
</dbReference>
<dbReference type="RefSeq" id="WP_211940271.1">
    <property type="nucleotide sequence ID" value="NZ_CP073078.1"/>
</dbReference>
<keyword evidence="15" id="KW-1185">Reference proteome</keyword>
<accession>A0A975G3I7</accession>
<evidence type="ECO:0000256" key="3">
    <source>
        <dbReference type="ARBA" id="ARBA00012438"/>
    </source>
</evidence>
<organism evidence="14 15">
    <name type="scientific">Phenylobacterium montanum</name>
    <dbReference type="NCBI Taxonomy" id="2823693"/>
    <lineage>
        <taxon>Bacteria</taxon>
        <taxon>Pseudomonadati</taxon>
        <taxon>Pseudomonadota</taxon>
        <taxon>Alphaproteobacteria</taxon>
        <taxon>Caulobacterales</taxon>
        <taxon>Caulobacteraceae</taxon>
        <taxon>Phenylobacterium</taxon>
    </lineage>
</organism>
<dbReference type="CDD" id="cd06225">
    <property type="entry name" value="HAMP"/>
    <property type="match status" value="1"/>
</dbReference>
<dbReference type="Gene3D" id="3.30.565.10">
    <property type="entry name" value="Histidine kinase-like ATPase, C-terminal domain"/>
    <property type="match status" value="1"/>
</dbReference>
<dbReference type="Proteomes" id="UP000676409">
    <property type="component" value="Chromosome"/>
</dbReference>
<dbReference type="SUPFAM" id="SSF158472">
    <property type="entry name" value="HAMP domain-like"/>
    <property type="match status" value="1"/>
</dbReference>
<name>A0A975G3I7_9CAUL</name>
<dbReference type="GO" id="GO:0005886">
    <property type="term" value="C:plasma membrane"/>
    <property type="evidence" value="ECO:0007669"/>
    <property type="project" value="TreeGrafter"/>
</dbReference>
<evidence type="ECO:0000256" key="7">
    <source>
        <dbReference type="ARBA" id="ARBA00022777"/>
    </source>
</evidence>
<evidence type="ECO:0000313" key="15">
    <source>
        <dbReference type="Proteomes" id="UP000676409"/>
    </source>
</evidence>
<dbReference type="EC" id="2.7.13.3" evidence="3"/>